<dbReference type="SUPFAM" id="SSF55729">
    <property type="entry name" value="Acyl-CoA N-acyltransferases (Nat)"/>
    <property type="match status" value="1"/>
</dbReference>
<reference evidence="2 3" key="1">
    <citation type="submission" date="2019-11" db="EMBL/GenBank/DDBJ databases">
        <title>Phenotypic characterization of an OXA-22 and OXA-60 co-producing Ralstonia pickettii clinical strain.</title>
        <authorList>
            <person name="He F."/>
        </authorList>
    </citation>
    <scope>NUCLEOTIDE SEQUENCE [LARGE SCALE GENOMIC DNA]</scope>
    <source>
        <strain evidence="2 3">PSLESD1</strain>
    </source>
</reference>
<dbReference type="Pfam" id="PF13673">
    <property type="entry name" value="Acetyltransf_10"/>
    <property type="match status" value="1"/>
</dbReference>
<dbReference type="Proteomes" id="UP000441032">
    <property type="component" value="Unassembled WGS sequence"/>
</dbReference>
<name>A0A7X2HIK1_RALPI</name>
<dbReference type="PROSITE" id="PS51186">
    <property type="entry name" value="GNAT"/>
    <property type="match status" value="1"/>
</dbReference>
<dbReference type="Gene3D" id="3.40.630.30">
    <property type="match status" value="1"/>
</dbReference>
<evidence type="ECO:0000313" key="3">
    <source>
        <dbReference type="Proteomes" id="UP000441032"/>
    </source>
</evidence>
<dbReference type="PANTHER" id="PTHR43451">
    <property type="entry name" value="ACETYLTRANSFERASE (GNAT) FAMILY PROTEIN"/>
    <property type="match status" value="1"/>
</dbReference>
<evidence type="ECO:0000259" key="1">
    <source>
        <dbReference type="PROSITE" id="PS51186"/>
    </source>
</evidence>
<keyword evidence="2" id="KW-0808">Transferase</keyword>
<comment type="caution">
    <text evidence="2">The sequence shown here is derived from an EMBL/GenBank/DDBJ whole genome shotgun (WGS) entry which is preliminary data.</text>
</comment>
<sequence>MNAPRQHLPVVIRAFRLGDEPLLHAVFHSAIHGIAACRYTPEQCEAWAPTDYDVAQWNERIRRIRPSVAELDGQAVAYADLQANGYIDHFFVSAAYARRGIGQQLMIHILGLAAQRDVRLQAHVSWTAEPFFARNGFGVIARQRVTARGVLLDNALMARPRAECFRGGAR</sequence>
<dbReference type="InterPro" id="IPR052564">
    <property type="entry name" value="N-acetyltrans/Recomb-assoc"/>
</dbReference>
<gene>
    <name evidence="2" type="ORF">GJQ57_00475</name>
</gene>
<proteinExistence type="predicted"/>
<dbReference type="RefSeq" id="WP_154205327.1">
    <property type="nucleotide sequence ID" value="NZ_WJYN01000001.1"/>
</dbReference>
<organism evidence="2 3">
    <name type="scientific">Ralstonia pickettii</name>
    <name type="common">Burkholderia pickettii</name>
    <dbReference type="NCBI Taxonomy" id="329"/>
    <lineage>
        <taxon>Bacteria</taxon>
        <taxon>Pseudomonadati</taxon>
        <taxon>Pseudomonadota</taxon>
        <taxon>Betaproteobacteria</taxon>
        <taxon>Burkholderiales</taxon>
        <taxon>Burkholderiaceae</taxon>
        <taxon>Ralstonia</taxon>
    </lineage>
</organism>
<dbReference type="GO" id="GO:0016747">
    <property type="term" value="F:acyltransferase activity, transferring groups other than amino-acyl groups"/>
    <property type="evidence" value="ECO:0007669"/>
    <property type="project" value="InterPro"/>
</dbReference>
<evidence type="ECO:0000313" key="2">
    <source>
        <dbReference type="EMBL" id="MRS97119.1"/>
    </source>
</evidence>
<dbReference type="EMBL" id="WJYN01000001">
    <property type="protein sequence ID" value="MRS97119.1"/>
    <property type="molecule type" value="Genomic_DNA"/>
</dbReference>
<dbReference type="InterPro" id="IPR016181">
    <property type="entry name" value="Acyl_CoA_acyltransferase"/>
</dbReference>
<dbReference type="CDD" id="cd04301">
    <property type="entry name" value="NAT_SF"/>
    <property type="match status" value="1"/>
</dbReference>
<accession>A0A7X2HIK1</accession>
<protein>
    <submittedName>
        <fullName evidence="2">GNAT family N-acetyltransferase</fullName>
    </submittedName>
</protein>
<feature type="domain" description="N-acetyltransferase" evidence="1">
    <location>
        <begin position="10"/>
        <end position="162"/>
    </location>
</feature>
<dbReference type="AlphaFoldDB" id="A0A7X2HIK1"/>
<dbReference type="PANTHER" id="PTHR43451:SF1">
    <property type="entry name" value="ACETYLTRANSFERASE"/>
    <property type="match status" value="1"/>
</dbReference>
<dbReference type="InterPro" id="IPR000182">
    <property type="entry name" value="GNAT_dom"/>
</dbReference>